<gene>
    <name evidence="1" type="ORF">M8523_02000</name>
</gene>
<organism evidence="1 2">
    <name type="scientific">Lichenifustis flavocetrariae</name>
    <dbReference type="NCBI Taxonomy" id="2949735"/>
    <lineage>
        <taxon>Bacteria</taxon>
        <taxon>Pseudomonadati</taxon>
        <taxon>Pseudomonadota</taxon>
        <taxon>Alphaproteobacteria</taxon>
        <taxon>Hyphomicrobiales</taxon>
        <taxon>Lichenihabitantaceae</taxon>
        <taxon>Lichenifustis</taxon>
    </lineage>
</organism>
<evidence type="ECO:0000313" key="1">
    <source>
        <dbReference type="EMBL" id="MCW6506791.1"/>
    </source>
</evidence>
<protein>
    <submittedName>
        <fullName evidence="1">Uncharacterized protein</fullName>
    </submittedName>
</protein>
<dbReference type="Proteomes" id="UP001165667">
    <property type="component" value="Unassembled WGS sequence"/>
</dbReference>
<sequence>MTDAVSSVKSMRRFGLVLAACFIGAPLAAAPLAGAHLSFRPLTIGHQSLKVAKAFGADDEDCIFVTRHVPRPDGNLHSVKKLLCRDAA</sequence>
<keyword evidence="2" id="KW-1185">Reference proteome</keyword>
<evidence type="ECO:0000313" key="2">
    <source>
        <dbReference type="Proteomes" id="UP001165667"/>
    </source>
</evidence>
<dbReference type="EMBL" id="JAMOIM010000001">
    <property type="protein sequence ID" value="MCW6506791.1"/>
    <property type="molecule type" value="Genomic_DNA"/>
</dbReference>
<proteinExistence type="predicted"/>
<dbReference type="AlphaFoldDB" id="A0AA41YT91"/>
<comment type="caution">
    <text evidence="1">The sequence shown here is derived from an EMBL/GenBank/DDBJ whole genome shotgun (WGS) entry which is preliminary data.</text>
</comment>
<reference evidence="1" key="1">
    <citation type="submission" date="2022-05" db="EMBL/GenBank/DDBJ databases">
        <authorList>
            <person name="Pankratov T."/>
        </authorList>
    </citation>
    <scope>NUCLEOTIDE SEQUENCE</scope>
    <source>
        <strain evidence="1">BP6-180914</strain>
    </source>
</reference>
<dbReference type="RefSeq" id="WP_282583137.1">
    <property type="nucleotide sequence ID" value="NZ_JAMOIM010000001.1"/>
</dbReference>
<name>A0AA41YT91_9HYPH</name>
<accession>A0AA41YT91</accession>